<dbReference type="PIRSF" id="PIRSF029285">
    <property type="entry name" value="Aminopept"/>
    <property type="match status" value="1"/>
</dbReference>
<dbReference type="InterPro" id="IPR014553">
    <property type="entry name" value="Aminopept"/>
</dbReference>
<protein>
    <recommendedName>
        <fullName evidence="4">Aminopeptidase</fullName>
    </recommendedName>
</protein>
<dbReference type="Pfam" id="PF10023">
    <property type="entry name" value="Aminopep"/>
    <property type="match status" value="1"/>
</dbReference>
<dbReference type="Proteomes" id="UP000030428">
    <property type="component" value="Unassembled WGS sequence"/>
</dbReference>
<evidence type="ECO:0000313" key="2">
    <source>
        <dbReference type="EMBL" id="KHD07091.1"/>
    </source>
</evidence>
<reference evidence="2 3" key="1">
    <citation type="journal article" date="2016" name="Front. Microbiol.">
        <title>Single-Cell (Meta-)Genomics of a Dimorphic Candidatus Thiomargarita nelsonii Reveals Genomic Plasticity.</title>
        <authorList>
            <person name="Flood B.E."/>
            <person name="Fliss P."/>
            <person name="Jones D.S."/>
            <person name="Dick G.J."/>
            <person name="Jain S."/>
            <person name="Kaster A.K."/>
            <person name="Winkel M."/>
            <person name="Mussmann M."/>
            <person name="Bailey J."/>
        </authorList>
    </citation>
    <scope>NUCLEOTIDE SEQUENCE [LARGE SCALE GENOMIC DNA]</scope>
    <source>
        <strain evidence="2">Hydrate Ridge</strain>
    </source>
</reference>
<organism evidence="2 3">
    <name type="scientific">Candidatus Thiomargarita nelsonii</name>
    <dbReference type="NCBI Taxonomy" id="1003181"/>
    <lineage>
        <taxon>Bacteria</taxon>
        <taxon>Pseudomonadati</taxon>
        <taxon>Pseudomonadota</taxon>
        <taxon>Gammaproteobacteria</taxon>
        <taxon>Thiotrichales</taxon>
        <taxon>Thiotrichaceae</taxon>
        <taxon>Thiomargarita</taxon>
    </lineage>
</organism>
<keyword evidence="3" id="KW-1185">Reference proteome</keyword>
<accession>A0A0A6RT88</accession>
<feature type="signal peptide" evidence="1">
    <location>
        <begin position="1"/>
        <end position="23"/>
    </location>
</feature>
<feature type="chain" id="PRO_5002031922" description="Aminopeptidase" evidence="1">
    <location>
        <begin position="24"/>
        <end position="341"/>
    </location>
</feature>
<evidence type="ECO:0000313" key="3">
    <source>
        <dbReference type="Proteomes" id="UP000030428"/>
    </source>
</evidence>
<evidence type="ECO:0008006" key="4">
    <source>
        <dbReference type="Google" id="ProtNLM"/>
    </source>
</evidence>
<gene>
    <name evidence="2" type="ORF">PN36_09585</name>
</gene>
<dbReference type="AlphaFoldDB" id="A0A0A6RT88"/>
<name>A0A0A6RT88_9GAMM</name>
<keyword evidence="1" id="KW-0732">Signal</keyword>
<proteinExistence type="predicted"/>
<sequence>MLKFSFFILSLLFINGCSSIAYYSQALGGQWEIYSHSQAIDSVVADPATPRALKQQLTDILKMRAFASKVLHLPDNRSYTYYADIKRPYVVWSVFAAPAFSLKPKRWCFPIIGCVSYRGYFSEAAAMALAKDLRTQGYDVYVAGIAAYSTLGWFADPVLNTMLAWSKSRMAGLIFHELAHQKIYIQDDTAFNEAFAMTVEYVGIERWLAQYGTQKDIVDYQQSRQRQAEFVNLVLATRNDLQKIYQQKSSPKAKTAAFKKLRAQYAVLKKRWGGYAGYDAWFANDLNNAKLLSVVTYQDYVPAFRALLEQLDGDLVAFYEKVAQLGELPLDERHEQLRFGE</sequence>
<evidence type="ECO:0000256" key="1">
    <source>
        <dbReference type="SAM" id="SignalP"/>
    </source>
</evidence>
<dbReference type="EMBL" id="JSZA02000029">
    <property type="protein sequence ID" value="KHD07091.1"/>
    <property type="molecule type" value="Genomic_DNA"/>
</dbReference>
<comment type="caution">
    <text evidence="2">The sequence shown here is derived from an EMBL/GenBank/DDBJ whole genome shotgun (WGS) entry which is preliminary data.</text>
</comment>